<name>A0A383VLF4_TETOB</name>
<dbReference type="InterPro" id="IPR035992">
    <property type="entry name" value="Ricin_B-like_lectins"/>
</dbReference>
<dbReference type="AlphaFoldDB" id="A0A383VLF4"/>
<dbReference type="PROSITE" id="PS50231">
    <property type="entry name" value="RICIN_B_LECTIN"/>
    <property type="match status" value="2"/>
</dbReference>
<dbReference type="Gene3D" id="2.60.120.200">
    <property type="match status" value="1"/>
</dbReference>
<dbReference type="Pfam" id="PF00652">
    <property type="entry name" value="Ricin_B_lectin"/>
    <property type="match status" value="1"/>
</dbReference>
<dbReference type="GO" id="GO:0005975">
    <property type="term" value="P:carbohydrate metabolic process"/>
    <property type="evidence" value="ECO:0007669"/>
    <property type="project" value="InterPro"/>
</dbReference>
<dbReference type="Gene3D" id="2.80.10.50">
    <property type="match status" value="2"/>
</dbReference>
<dbReference type="InterPro" id="IPR000772">
    <property type="entry name" value="Ricin_B_lectin"/>
</dbReference>
<evidence type="ECO:0000259" key="1">
    <source>
        <dbReference type="PROSITE" id="PS51762"/>
    </source>
</evidence>
<dbReference type="SUPFAM" id="SSF50370">
    <property type="entry name" value="Ricin B-like lectins"/>
    <property type="match status" value="3"/>
</dbReference>
<dbReference type="Pfam" id="PF00722">
    <property type="entry name" value="Glyco_hydro_16"/>
    <property type="match status" value="1"/>
</dbReference>
<dbReference type="STRING" id="3088.A0A383VLF4"/>
<dbReference type="Pfam" id="PF01822">
    <property type="entry name" value="WSC"/>
    <property type="match status" value="1"/>
</dbReference>
<gene>
    <name evidence="2" type="ORF">BQ4739_LOCUS6220</name>
</gene>
<dbReference type="PROSITE" id="PS51762">
    <property type="entry name" value="GH16_2"/>
    <property type="match status" value="1"/>
</dbReference>
<dbReference type="Proteomes" id="UP000256970">
    <property type="component" value="Unassembled WGS sequence"/>
</dbReference>
<dbReference type="InterPro" id="IPR002889">
    <property type="entry name" value="WSC_carb-bd"/>
</dbReference>
<proteinExistence type="predicted"/>
<keyword evidence="3" id="KW-1185">Reference proteome</keyword>
<evidence type="ECO:0000313" key="2">
    <source>
        <dbReference type="EMBL" id="SZX65753.1"/>
    </source>
</evidence>
<organism evidence="2 3">
    <name type="scientific">Tetradesmus obliquus</name>
    <name type="common">Green alga</name>
    <name type="synonym">Acutodesmus obliquus</name>
    <dbReference type="NCBI Taxonomy" id="3088"/>
    <lineage>
        <taxon>Eukaryota</taxon>
        <taxon>Viridiplantae</taxon>
        <taxon>Chlorophyta</taxon>
        <taxon>core chlorophytes</taxon>
        <taxon>Chlorophyceae</taxon>
        <taxon>CS clade</taxon>
        <taxon>Sphaeropleales</taxon>
        <taxon>Scenedesmaceae</taxon>
        <taxon>Tetradesmus</taxon>
    </lineage>
</organism>
<sequence>MGGYLGCFDLSQLQVDSAKHATFSSSTISKCMPFCNSEQHTMHVVSHAFDCWCMTLIPDESARLPAAACSSGGNGVAVFYRFKEANKQMCRLAPVALKKDSFDIHYNEQHASFVDNDSGTPEMILEQQGPDGIRLATNDGMHLYGQFQVTAKIAGASGVVTAFYVRSTDTYTLANKDSPFHEIDIEFLNGNPAPQNSIWLNSYKNGISGGETLVKPADYQALLGLAPGQTAENTFITYGFNWQPDYVMWSLNGKALQKRLYGQNITWTEMDGRSYWRSYRPPSAASHITFSMWSDGDQTRAFGGKLDLSKSPYRSRFTGLKRILCDEPLPADPAAAAAALGPAWLFGSSSSGSSSSSVGGSSGGSSSPSSSSSSTVRLSEVLGAAGKTLTTVQVSAAAAAAAGAADALCLEKWKGQVSGSSLGFARVAAYPCSSSSIIWVFDQPTGLLRDSSTPGSCLSQVGYDPAIAPCSRAAAAATVTEAAAAAAAGTGQTPPEQQWHLTREGKLRSASGLCVGMGGPQSRPYLTNVPCGSTQELVWKAGEANVLSYLATAKPLVTSTHEATGFCLHPSSSGPLLVKPCLPSAAANPNWKFDPSSSQILLKGSRSPTMCLSGSASEEGVAVAVAACAAGAKEQQWQLSAARHLRSASGVCLGLGASGEVAAVACGSASEAVWSFGGDSPLQSLNPGRTLIQANGQRTTPLAVSLDTSPAAVSAALALKPASSSSRNALSWTFNETYAGSGVGQLAAAATHAAGGHAGMCMTSRDDVQAVQLAPCQRKGQALYKAQLWMWFGGQLKNSGDGKCLAQGPGGQLRPVSCPAVKEADKLLWAL</sequence>
<dbReference type="SMART" id="SM00458">
    <property type="entry name" value="RICIN"/>
    <property type="match status" value="1"/>
</dbReference>
<evidence type="ECO:0000313" key="3">
    <source>
        <dbReference type="Proteomes" id="UP000256970"/>
    </source>
</evidence>
<protein>
    <recommendedName>
        <fullName evidence="1">GH16 domain-containing protein</fullName>
    </recommendedName>
</protein>
<dbReference type="InterPro" id="IPR000757">
    <property type="entry name" value="Beta-glucanase-like"/>
</dbReference>
<feature type="domain" description="GH16" evidence="1">
    <location>
        <begin position="50"/>
        <end position="317"/>
    </location>
</feature>
<dbReference type="SUPFAM" id="SSF49899">
    <property type="entry name" value="Concanavalin A-like lectins/glucanases"/>
    <property type="match status" value="1"/>
</dbReference>
<reference evidence="2 3" key="1">
    <citation type="submission" date="2016-10" db="EMBL/GenBank/DDBJ databases">
        <authorList>
            <person name="Cai Z."/>
        </authorList>
    </citation>
    <scope>NUCLEOTIDE SEQUENCE [LARGE SCALE GENOMIC DNA]</scope>
</reference>
<dbReference type="InterPro" id="IPR013320">
    <property type="entry name" value="ConA-like_dom_sf"/>
</dbReference>
<dbReference type="EMBL" id="FNXT01000662">
    <property type="protein sequence ID" value="SZX65753.1"/>
    <property type="molecule type" value="Genomic_DNA"/>
</dbReference>
<dbReference type="CDD" id="cd00413">
    <property type="entry name" value="Glyco_hydrolase_16"/>
    <property type="match status" value="1"/>
</dbReference>
<accession>A0A383VLF4</accession>
<dbReference type="GO" id="GO:0004553">
    <property type="term" value="F:hydrolase activity, hydrolyzing O-glycosyl compounds"/>
    <property type="evidence" value="ECO:0007669"/>
    <property type="project" value="InterPro"/>
</dbReference>